<dbReference type="FunFam" id="1.50.10.130:FF:000001">
    <property type="entry name" value="Isoprene synthase, chloroplastic"/>
    <property type="match status" value="1"/>
</dbReference>
<organism evidence="8">
    <name type="scientific">Salvia officinalis</name>
    <name type="common">Sage</name>
    <dbReference type="NCBI Taxonomy" id="38868"/>
    <lineage>
        <taxon>Eukaryota</taxon>
        <taxon>Viridiplantae</taxon>
        <taxon>Streptophyta</taxon>
        <taxon>Embryophyta</taxon>
        <taxon>Tracheophyta</taxon>
        <taxon>Spermatophyta</taxon>
        <taxon>Magnoliopsida</taxon>
        <taxon>eudicotyledons</taxon>
        <taxon>Gunneridae</taxon>
        <taxon>Pentapetalae</taxon>
        <taxon>asterids</taxon>
        <taxon>lamiids</taxon>
        <taxon>Lamiales</taxon>
        <taxon>Lamiaceae</taxon>
        <taxon>Nepetoideae</taxon>
        <taxon>Mentheae</taxon>
        <taxon>Salviinae</taxon>
        <taxon>Salvia</taxon>
        <taxon>Salvia subgen. Salvia</taxon>
    </lineage>
</organism>
<dbReference type="InterPro" id="IPR050148">
    <property type="entry name" value="Terpene_synthase-like"/>
</dbReference>
<dbReference type="PANTHER" id="PTHR31225:SF221">
    <property type="entry name" value="(-)-GERMACRENE D SYNTHASE"/>
    <property type="match status" value="1"/>
</dbReference>
<dbReference type="InterPro" id="IPR008930">
    <property type="entry name" value="Terpenoid_cyclase/PrenylTrfase"/>
</dbReference>
<dbReference type="GO" id="GO:0000287">
    <property type="term" value="F:magnesium ion binding"/>
    <property type="evidence" value="ECO:0007669"/>
    <property type="project" value="InterPro"/>
</dbReference>
<accession>A0A2I2MQ11</accession>
<dbReference type="CDD" id="cd00684">
    <property type="entry name" value="Terpene_cyclase_plant_C1"/>
    <property type="match status" value="1"/>
</dbReference>
<dbReference type="Pfam" id="PF03936">
    <property type="entry name" value="Terpene_synth_C"/>
    <property type="match status" value="1"/>
</dbReference>
<evidence type="ECO:0000313" key="8">
    <source>
        <dbReference type="EMBL" id="AQY54367.1"/>
    </source>
</evidence>
<dbReference type="InterPro" id="IPR005630">
    <property type="entry name" value="Terpene_synthase_metal-bd"/>
</dbReference>
<comment type="cofactor">
    <cofactor evidence="1">
        <name>Mg(2+)</name>
        <dbReference type="ChEBI" id="CHEBI:18420"/>
    </cofactor>
</comment>
<dbReference type="PANTHER" id="PTHR31225">
    <property type="entry name" value="OS04G0344100 PROTEIN-RELATED"/>
    <property type="match status" value="1"/>
</dbReference>
<proteinExistence type="evidence at transcript level"/>
<evidence type="ECO:0000256" key="1">
    <source>
        <dbReference type="ARBA" id="ARBA00001946"/>
    </source>
</evidence>
<evidence type="ECO:0000259" key="7">
    <source>
        <dbReference type="Pfam" id="PF03936"/>
    </source>
</evidence>
<dbReference type="EMBL" id="KY399783">
    <property type="protein sequence ID" value="AQY54367.1"/>
    <property type="molecule type" value="mRNA"/>
</dbReference>
<dbReference type="GO" id="GO:0016102">
    <property type="term" value="P:diterpenoid biosynthetic process"/>
    <property type="evidence" value="ECO:0007669"/>
    <property type="project" value="InterPro"/>
</dbReference>
<sequence length="512" mass="59234">MEISVARKEEHERQKGEIRNLLLQSDEDDSTPKLELIDLIQRLGVGYYFEKEIGKTLRCIHDTDSTKNNDLRAVALRFRLLREEGLHVPCDVFSKFVDEEGNFKESIKNDVEGILSLYEASNYAVDGEEILEKALEFCSSHLGSLITNINNSLLTRVKDALNIPIRKTLNRLGARKFISVYEEDDSHNQKLLNFAKLDFNLVQKIHQKELSHLTRWWKELDFANKLPFARDRLVECYFWIVGVHFEPHYGIARKLLTKVIYMGSVLDDIYDVYGTLDELTIYTTILRRWDISAIDQLPPYMRIHFKALFDVYVEMEDEMGKLGKSYAVEYGKAEMIRMAEMYFKEAEWSFKGYKPSMEEYTKVALLSSGYVMLSVNSLAVINDPISKEEFDWVLSEPPLLMASSIITRLMDDLAGYGGEEKLSAVHYYMLEYGVSKEEAFAELRKQVKNAWKDLNKQRLEPREASVPILTCVDNFTRVIVVMYSDGNAYDNSKTKTKDMIKSVLVDPFMLSS</sequence>
<dbReference type="InterPro" id="IPR008949">
    <property type="entry name" value="Isoprenoid_synthase_dom_sf"/>
</dbReference>
<name>A0A2I2MQ11_SALOF</name>
<dbReference type="SFLD" id="SFLDS00005">
    <property type="entry name" value="Isoprenoid_Synthase_Type_I"/>
    <property type="match status" value="1"/>
</dbReference>
<dbReference type="SUPFAM" id="SSF48239">
    <property type="entry name" value="Terpenoid cyclases/Protein prenyltransferases"/>
    <property type="match status" value="1"/>
</dbReference>
<feature type="domain" description="Terpene synthase metal-binding" evidence="7">
    <location>
        <begin position="218"/>
        <end position="453"/>
    </location>
</feature>
<reference evidence="8" key="1">
    <citation type="journal article" date="2017" name="Sci. Rep.">
        <title>Transcriptome and metabolite analyses reveal the complex metabolic genes involved in volatile terpenoid biosynthesis in garden sage (Salvia officinalis).</title>
        <authorList>
            <person name="Ali M."/>
            <person name="Li P."/>
            <person name="She G."/>
            <person name="Chen D."/>
            <person name="Wan X."/>
            <person name="Zhao J."/>
        </authorList>
    </citation>
    <scope>NUCLEOTIDE SEQUENCE</scope>
</reference>
<evidence type="ECO:0000256" key="2">
    <source>
        <dbReference type="ARBA" id="ARBA00004721"/>
    </source>
</evidence>
<dbReference type="InterPro" id="IPR044814">
    <property type="entry name" value="Terpene_cyclase_plant_C1"/>
</dbReference>
<comment type="similarity">
    <text evidence="3">Belongs to the terpene synthase family.</text>
</comment>
<protein>
    <submittedName>
        <fullName evidence="8">(-)-germacrene D synthase</fullName>
    </submittedName>
</protein>
<dbReference type="InterPro" id="IPR036965">
    <property type="entry name" value="Terpene_synth_N_sf"/>
</dbReference>
<dbReference type="InterPro" id="IPR001906">
    <property type="entry name" value="Terpene_synth_N"/>
</dbReference>
<dbReference type="Gene3D" id="1.10.600.10">
    <property type="entry name" value="Farnesyl Diphosphate Synthase"/>
    <property type="match status" value="1"/>
</dbReference>
<dbReference type="AlphaFoldDB" id="A0A2I2MQ11"/>
<dbReference type="GO" id="GO:0010333">
    <property type="term" value="F:terpene synthase activity"/>
    <property type="evidence" value="ECO:0007669"/>
    <property type="project" value="InterPro"/>
</dbReference>
<dbReference type="SFLD" id="SFLDG01019">
    <property type="entry name" value="Terpene_Cyclase_Like_1_C_Termi"/>
    <property type="match status" value="1"/>
</dbReference>
<dbReference type="Gene3D" id="1.50.10.130">
    <property type="entry name" value="Terpene synthase, N-terminal domain"/>
    <property type="match status" value="1"/>
</dbReference>
<comment type="pathway">
    <text evidence="2">Secondary metabolite biosynthesis; terpenoid biosynthesis.</text>
</comment>
<evidence type="ECO:0000256" key="3">
    <source>
        <dbReference type="ARBA" id="ARBA00006333"/>
    </source>
</evidence>
<dbReference type="InterPro" id="IPR034741">
    <property type="entry name" value="Terpene_cyclase-like_1_C"/>
</dbReference>
<keyword evidence="5" id="KW-0456">Lyase</keyword>
<dbReference type="FunFam" id="1.10.600.10:FF:000007">
    <property type="entry name" value="Isoprene synthase, chloroplastic"/>
    <property type="match status" value="1"/>
</dbReference>
<feature type="domain" description="Terpene synthase N-terminal" evidence="6">
    <location>
        <begin position="8"/>
        <end position="161"/>
    </location>
</feature>
<keyword evidence="4" id="KW-0479">Metal-binding</keyword>
<dbReference type="Pfam" id="PF01397">
    <property type="entry name" value="Terpene_synth"/>
    <property type="match status" value="1"/>
</dbReference>
<evidence type="ECO:0000259" key="6">
    <source>
        <dbReference type="Pfam" id="PF01397"/>
    </source>
</evidence>
<dbReference type="SMR" id="A0A2I2MQ11"/>
<evidence type="ECO:0000256" key="4">
    <source>
        <dbReference type="ARBA" id="ARBA00022723"/>
    </source>
</evidence>
<dbReference type="SUPFAM" id="SSF48576">
    <property type="entry name" value="Terpenoid synthases"/>
    <property type="match status" value="1"/>
</dbReference>
<evidence type="ECO:0000256" key="5">
    <source>
        <dbReference type="ARBA" id="ARBA00023239"/>
    </source>
</evidence>